<organism evidence="2 3">
    <name type="scientific">Candidatus Marsarchaeota G1 archaeon BE_D</name>
    <dbReference type="NCBI Taxonomy" id="1978156"/>
    <lineage>
        <taxon>Archaea</taxon>
        <taxon>Candidatus Marsarchaeota</taxon>
        <taxon>Candidatus Marsarchaeota group 1</taxon>
    </lineage>
</organism>
<reference evidence="2 3" key="1">
    <citation type="submission" date="2017-04" db="EMBL/GenBank/DDBJ databases">
        <title>Novel microbial lineages endemic to geothermal iron-oxide mats fill important gaps in the evolutionary history of Archaea.</title>
        <authorList>
            <person name="Jay Z.J."/>
            <person name="Beam J.P."/>
            <person name="Dlakic M."/>
            <person name="Rusch D.B."/>
            <person name="Kozubal M.A."/>
            <person name="Inskeep W.P."/>
        </authorList>
    </citation>
    <scope>NUCLEOTIDE SEQUENCE [LARGE SCALE GENOMIC DNA]</scope>
    <source>
        <strain evidence="2">BE_D</strain>
    </source>
</reference>
<accession>A0A2R6AG25</accession>
<dbReference type="EMBL" id="NEXD01000038">
    <property type="protein sequence ID" value="PSN85273.1"/>
    <property type="molecule type" value="Genomic_DNA"/>
</dbReference>
<name>A0A2R6AG25_9ARCH</name>
<feature type="transmembrane region" description="Helical" evidence="1">
    <location>
        <begin position="40"/>
        <end position="59"/>
    </location>
</feature>
<dbReference type="AlphaFoldDB" id="A0A2R6AG25"/>
<evidence type="ECO:0000313" key="3">
    <source>
        <dbReference type="Proteomes" id="UP000240569"/>
    </source>
</evidence>
<evidence type="ECO:0000256" key="1">
    <source>
        <dbReference type="SAM" id="Phobius"/>
    </source>
</evidence>
<comment type="caution">
    <text evidence="2">The sequence shown here is derived from an EMBL/GenBank/DDBJ whole genome shotgun (WGS) entry which is preliminary data.</text>
</comment>
<sequence length="62" mass="6885">MQLYILLAAPLTLGVALVAYAQHTGACAYPCGLVHPYRTYGYIVVFLCALCYAFVTLWGRKR</sequence>
<proteinExistence type="predicted"/>
<gene>
    <name evidence="2" type="ORF">B9Q02_07065</name>
</gene>
<evidence type="ECO:0000313" key="2">
    <source>
        <dbReference type="EMBL" id="PSN85273.1"/>
    </source>
</evidence>
<protein>
    <submittedName>
        <fullName evidence="2">Uncharacterized protein</fullName>
    </submittedName>
</protein>
<keyword evidence="1" id="KW-1133">Transmembrane helix</keyword>
<dbReference type="Proteomes" id="UP000240569">
    <property type="component" value="Unassembled WGS sequence"/>
</dbReference>
<keyword evidence="1" id="KW-0812">Transmembrane</keyword>
<keyword evidence="1" id="KW-0472">Membrane</keyword>